<evidence type="ECO:0000313" key="4">
    <source>
        <dbReference type="EMBL" id="OAX53110.1"/>
    </source>
</evidence>
<dbReference type="GO" id="GO:0009289">
    <property type="term" value="C:pilus"/>
    <property type="evidence" value="ECO:0007669"/>
    <property type="project" value="InterPro"/>
</dbReference>
<dbReference type="InterPro" id="IPR035445">
    <property type="entry name" value="GYF-like_dom_sf"/>
</dbReference>
<feature type="domain" description="GYF" evidence="3">
    <location>
        <begin position="10"/>
        <end position="58"/>
    </location>
</feature>
<organism evidence="4 5">
    <name type="scientific">Xanthomonas graminis pv. poae</name>
    <dbReference type="NCBI Taxonomy" id="227946"/>
    <lineage>
        <taxon>Bacteria</taxon>
        <taxon>Pseudomonadati</taxon>
        <taxon>Pseudomonadota</taxon>
        <taxon>Gammaproteobacteria</taxon>
        <taxon>Lysobacterales</taxon>
        <taxon>Lysobacteraceae</taxon>
        <taxon>Xanthomonas</taxon>
        <taxon>Xanthomonas translucens group</taxon>
        <taxon>Xanthomonas graminis</taxon>
    </lineage>
</organism>
<dbReference type="SUPFAM" id="SSF54523">
    <property type="entry name" value="Pili subunits"/>
    <property type="match status" value="1"/>
</dbReference>
<sequence>MHKEPTLSAWYYADAARDRHGPLSTAALLERLRDGLLDRDTLVWREGLPDWRPLHTLADELGLPAMATPPPLPPPAIATTAVVAAAPRNGLSGCGVGTLVAAVVGAVLLTIIGILAAIAVPAYQDYTLRAKATQAIGSMAPLQAQITSFAAQQGRCPVNGDSGFGTAPSYASDFVAQVRIGRFDNGHCGLEATVHAPGQAKLDGKALWLDYDERTSAWKCSAELEDRYLPAHCRGG</sequence>
<protein>
    <submittedName>
        <fullName evidence="4">Pilus assembly protein PilA</fullName>
    </submittedName>
</protein>
<dbReference type="Pfam" id="PF14237">
    <property type="entry name" value="GYF_2"/>
    <property type="match status" value="1"/>
</dbReference>
<name>A0A199NWB8_9XANT</name>
<evidence type="ECO:0000259" key="3">
    <source>
        <dbReference type="Pfam" id="PF14237"/>
    </source>
</evidence>
<evidence type="ECO:0000256" key="1">
    <source>
        <dbReference type="ARBA" id="ARBA00005233"/>
    </source>
</evidence>
<dbReference type="InterPro" id="IPR025640">
    <property type="entry name" value="GYF_2"/>
</dbReference>
<feature type="transmembrane region" description="Helical" evidence="2">
    <location>
        <begin position="99"/>
        <end position="123"/>
    </location>
</feature>
<proteinExistence type="inferred from homology"/>
<keyword evidence="2" id="KW-0472">Membrane</keyword>
<keyword evidence="2" id="KW-1133">Transmembrane helix</keyword>
<dbReference type="Proteomes" id="UP000093858">
    <property type="component" value="Unassembled WGS sequence"/>
</dbReference>
<dbReference type="AlphaFoldDB" id="A0A199NWB8"/>
<dbReference type="InterPro" id="IPR045584">
    <property type="entry name" value="Pilin-like"/>
</dbReference>
<dbReference type="InterPro" id="IPR001082">
    <property type="entry name" value="Pilin"/>
</dbReference>
<comment type="similarity">
    <text evidence="1">Belongs to the N-Me-Phe pilin family.</text>
</comment>
<evidence type="ECO:0000256" key="2">
    <source>
        <dbReference type="SAM" id="Phobius"/>
    </source>
</evidence>
<dbReference type="Pfam" id="PF00114">
    <property type="entry name" value="Pilin"/>
    <property type="match status" value="1"/>
</dbReference>
<dbReference type="SUPFAM" id="SSF55277">
    <property type="entry name" value="GYF domain"/>
    <property type="match status" value="1"/>
</dbReference>
<keyword evidence="2" id="KW-0812">Transmembrane</keyword>
<gene>
    <name evidence="4" type="ORF">A6R73_08055</name>
</gene>
<dbReference type="Gene3D" id="3.30.700.10">
    <property type="entry name" value="Glycoprotein, Type 4 Pilin"/>
    <property type="match status" value="1"/>
</dbReference>
<dbReference type="GO" id="GO:0007155">
    <property type="term" value="P:cell adhesion"/>
    <property type="evidence" value="ECO:0007669"/>
    <property type="project" value="InterPro"/>
</dbReference>
<comment type="caution">
    <text evidence="4">The sequence shown here is derived from an EMBL/GenBank/DDBJ whole genome shotgun (WGS) entry which is preliminary data.</text>
</comment>
<accession>A0A199NWB8</accession>
<reference evidence="4 5" key="1">
    <citation type="submission" date="2016-04" db="EMBL/GenBank/DDBJ databases">
        <title>Xanthomonas translucens phylogeny.</title>
        <authorList>
            <person name="Langlois P."/>
        </authorList>
    </citation>
    <scope>NUCLEOTIDE SEQUENCE [LARGE SCALE GENOMIC DNA]</scope>
    <source>
        <strain evidence="4 5">B99</strain>
    </source>
</reference>
<dbReference type="EMBL" id="LWSU01000294">
    <property type="protein sequence ID" value="OAX53110.1"/>
    <property type="molecule type" value="Genomic_DNA"/>
</dbReference>
<evidence type="ECO:0000313" key="5">
    <source>
        <dbReference type="Proteomes" id="UP000093858"/>
    </source>
</evidence>